<feature type="domain" description="EF-hand" evidence="5">
    <location>
        <begin position="497"/>
        <end position="532"/>
    </location>
</feature>
<dbReference type="PANTHER" id="PTHR10827:SF98">
    <property type="entry name" value="45 KDA CALCIUM-BINDING PROTEIN"/>
    <property type="match status" value="1"/>
</dbReference>
<evidence type="ECO:0000256" key="4">
    <source>
        <dbReference type="SAM" id="Phobius"/>
    </source>
</evidence>
<keyword evidence="4" id="KW-0472">Membrane</keyword>
<dbReference type="InterPro" id="IPR002048">
    <property type="entry name" value="EF_hand_dom"/>
</dbReference>
<keyword evidence="7" id="KW-1185">Reference proteome</keyword>
<evidence type="ECO:0000256" key="2">
    <source>
        <dbReference type="ARBA" id="ARBA00022737"/>
    </source>
</evidence>
<feature type="domain" description="EF-hand" evidence="5">
    <location>
        <begin position="632"/>
        <end position="662"/>
    </location>
</feature>
<keyword evidence="4" id="KW-0812">Transmembrane</keyword>
<comment type="caution">
    <text evidence="6">The sequence shown here is derived from an EMBL/GenBank/DDBJ whole genome shotgun (WGS) entry which is preliminary data.</text>
</comment>
<feature type="domain" description="EF-hand" evidence="5">
    <location>
        <begin position="767"/>
        <end position="802"/>
    </location>
</feature>
<dbReference type="Pfam" id="PF13499">
    <property type="entry name" value="EF-hand_7"/>
    <property type="match status" value="1"/>
</dbReference>
<evidence type="ECO:0000313" key="7">
    <source>
        <dbReference type="Proteomes" id="UP000094527"/>
    </source>
</evidence>
<keyword evidence="4" id="KW-1133">Transmembrane helix</keyword>
<feature type="domain" description="EF-hand" evidence="5">
    <location>
        <begin position="384"/>
        <end position="419"/>
    </location>
</feature>
<dbReference type="PROSITE" id="PS00303">
    <property type="entry name" value="S100_CABP"/>
    <property type="match status" value="1"/>
</dbReference>
<proteinExistence type="predicted"/>
<evidence type="ECO:0000256" key="1">
    <source>
        <dbReference type="ARBA" id="ARBA00022723"/>
    </source>
</evidence>
<dbReference type="PROSITE" id="PS50222">
    <property type="entry name" value="EF_HAND_2"/>
    <property type="match status" value="5"/>
</dbReference>
<dbReference type="Pfam" id="PF13202">
    <property type="entry name" value="EF-hand_5"/>
    <property type="match status" value="3"/>
</dbReference>
<evidence type="ECO:0000259" key="5">
    <source>
        <dbReference type="PROSITE" id="PS50222"/>
    </source>
</evidence>
<sequence>MNLQKSRQDWRFKLEPKVGYYVILFLCMIFLPCYITSEKVGHSSSGRSASRSGDEIVSNEFVDIDIVGFGEDCSEDGPFCDPNQHLACDPVEETCLCDKTEGYIHVNDLPIGSGAPSYIEQLSNNKVCVNVWEIEKRTDELLGQVKQSQEKVLGYLETLADQTPFENQEENIKDTESFNEDVMKNMERSGIPENDEELFSRSKLFEPGRKPLNHYSFEDLVVNEILAYESYLEKWRDPLKEMVETYTMWMSNRLANSFCSLAFDVDLDGELTYKEYVISIYSQIVRDVVVPKVFLSLIGPLMEDSCISPEDLRKLDHDPNTFEDDFAAVDVNGDGCFSLEEFEQSIQEICRVNWLTDFLENTGLDQFRPLLELTPEEAYIRMLKENERMDTNWNFVDTNLDGFISFEELRTDLAAMGTYDPDAEAHGLMEHFDENNDGKASYIEVKHQIIAPSFTEEYQFDWLESLYEIYEPDQLGVMEDLKNLLREHDSVQFDKISSAGVRDELFHMFDKNRNGEIDMVELKLLLEMLKKYVVHLMLELTVGSLDLDSDGKLGIHEYEQFFGNVSSNLSLYFTYLMTAQEDEIVQEIAKHMTDEGMEDDELYEETTDENGNSVVYVKLLKRAGGANETYFVHKLFRSLDTNSDGFLTKEDFYFKMRSKKIRRTDSQLEQQFLALDVDKDGVLTEKDGVEITEPLSFETFKTAVDIYAEEVDKVDLSKHMSILDSNGDSVIQLREFEVTKRTLVTSDDEEDLLDWLVDYFGSNEPSQMDPQGVKVFSEFDINCDGFISKTEFQQKVEQLRQKTEANKSSIKLSWEAEVYFNNLDLSKDGRVSYNEFDFLLLRNSARINE</sequence>
<keyword evidence="3" id="KW-0106">Calcium</keyword>
<evidence type="ECO:0000313" key="6">
    <source>
        <dbReference type="EMBL" id="ODN05345.1"/>
    </source>
</evidence>
<dbReference type="PROSITE" id="PS00018">
    <property type="entry name" value="EF_HAND_1"/>
    <property type="match status" value="5"/>
</dbReference>
<dbReference type="AlphaFoldDB" id="A0A1D2NJQ3"/>
<feature type="transmembrane region" description="Helical" evidence="4">
    <location>
        <begin position="20"/>
        <end position="37"/>
    </location>
</feature>
<dbReference type="InterPro" id="IPR001751">
    <property type="entry name" value="S100/CaBP7/8-like_CS"/>
</dbReference>
<feature type="domain" description="EF-hand" evidence="5">
    <location>
        <begin position="317"/>
        <end position="352"/>
    </location>
</feature>
<gene>
    <name evidence="6" type="ORF">Ocin01_01332</name>
</gene>
<dbReference type="InterPro" id="IPR018247">
    <property type="entry name" value="EF_Hand_1_Ca_BS"/>
</dbReference>
<keyword evidence="2" id="KW-0677">Repeat</keyword>
<dbReference type="PANTHER" id="PTHR10827">
    <property type="entry name" value="RETICULOCALBIN"/>
    <property type="match status" value="1"/>
</dbReference>
<name>A0A1D2NJQ3_ORCCI</name>
<dbReference type="OrthoDB" id="26525at2759"/>
<organism evidence="6 7">
    <name type="scientific">Orchesella cincta</name>
    <name type="common">Springtail</name>
    <name type="synonym">Podura cincta</name>
    <dbReference type="NCBI Taxonomy" id="48709"/>
    <lineage>
        <taxon>Eukaryota</taxon>
        <taxon>Metazoa</taxon>
        <taxon>Ecdysozoa</taxon>
        <taxon>Arthropoda</taxon>
        <taxon>Hexapoda</taxon>
        <taxon>Collembola</taxon>
        <taxon>Entomobryomorpha</taxon>
        <taxon>Entomobryoidea</taxon>
        <taxon>Orchesellidae</taxon>
        <taxon>Orchesellinae</taxon>
        <taxon>Orchesella</taxon>
    </lineage>
</organism>
<evidence type="ECO:0000256" key="3">
    <source>
        <dbReference type="ARBA" id="ARBA00022837"/>
    </source>
</evidence>
<dbReference type="SMART" id="SM00054">
    <property type="entry name" value="EFh"/>
    <property type="match status" value="10"/>
</dbReference>
<dbReference type="GO" id="GO:0005509">
    <property type="term" value="F:calcium ion binding"/>
    <property type="evidence" value="ECO:0007669"/>
    <property type="project" value="InterPro"/>
</dbReference>
<dbReference type="InterPro" id="IPR011992">
    <property type="entry name" value="EF-hand-dom_pair"/>
</dbReference>
<dbReference type="EMBL" id="LJIJ01000024">
    <property type="protein sequence ID" value="ODN05345.1"/>
    <property type="molecule type" value="Genomic_DNA"/>
</dbReference>
<accession>A0A1D2NJQ3</accession>
<keyword evidence="1" id="KW-0479">Metal-binding</keyword>
<protein>
    <submittedName>
        <fullName evidence="6">Calmodulin-like protein 12</fullName>
    </submittedName>
</protein>
<dbReference type="Proteomes" id="UP000094527">
    <property type="component" value="Unassembled WGS sequence"/>
</dbReference>
<dbReference type="Gene3D" id="1.10.238.10">
    <property type="entry name" value="EF-hand"/>
    <property type="match status" value="5"/>
</dbReference>
<dbReference type="STRING" id="48709.A0A1D2NJQ3"/>
<reference evidence="6 7" key="1">
    <citation type="journal article" date="2016" name="Genome Biol. Evol.">
        <title>Gene Family Evolution Reflects Adaptation to Soil Environmental Stressors in the Genome of the Collembolan Orchesella cincta.</title>
        <authorList>
            <person name="Faddeeva-Vakhrusheva A."/>
            <person name="Derks M.F."/>
            <person name="Anvar S.Y."/>
            <person name="Agamennone V."/>
            <person name="Suring W."/>
            <person name="Smit S."/>
            <person name="van Straalen N.M."/>
            <person name="Roelofs D."/>
        </authorList>
    </citation>
    <scope>NUCLEOTIDE SEQUENCE [LARGE SCALE GENOMIC DNA]</scope>
    <source>
        <tissue evidence="6">Mixed pool</tissue>
    </source>
</reference>
<dbReference type="CDD" id="cd00051">
    <property type="entry name" value="EFh"/>
    <property type="match status" value="1"/>
</dbReference>
<dbReference type="SUPFAM" id="SSF47473">
    <property type="entry name" value="EF-hand"/>
    <property type="match status" value="3"/>
</dbReference>